<dbReference type="InterPro" id="IPR008991">
    <property type="entry name" value="Translation_prot_SH3-like_sf"/>
</dbReference>
<dbReference type="SUPFAM" id="SSF50104">
    <property type="entry name" value="Translation proteins SH3-like domain"/>
    <property type="match status" value="1"/>
</dbReference>
<dbReference type="InterPro" id="IPR006645">
    <property type="entry name" value="NGN-like_dom"/>
</dbReference>
<feature type="domain" description="NusG-like N-terminal" evidence="5">
    <location>
        <begin position="21"/>
        <end position="127"/>
    </location>
</feature>
<dbReference type="InterPro" id="IPR043425">
    <property type="entry name" value="NusG-like"/>
</dbReference>
<keyword evidence="8" id="KW-1185">Reference proteome</keyword>
<dbReference type="InterPro" id="IPR001062">
    <property type="entry name" value="Transcrpt_antiterm_NusG"/>
</dbReference>
<dbReference type="GO" id="GO:0032784">
    <property type="term" value="P:regulation of DNA-templated transcription elongation"/>
    <property type="evidence" value="ECO:0007669"/>
    <property type="project" value="InterPro"/>
</dbReference>
<dbReference type="CDD" id="cd06091">
    <property type="entry name" value="KOW_NusG"/>
    <property type="match status" value="1"/>
</dbReference>
<dbReference type="GO" id="GO:0006353">
    <property type="term" value="P:DNA-templated transcription termination"/>
    <property type="evidence" value="ECO:0007669"/>
    <property type="project" value="UniProtKB-KW"/>
</dbReference>
<name>F6BI64_THEXL</name>
<dbReference type="Pfam" id="PF00467">
    <property type="entry name" value="KOW"/>
    <property type="match status" value="1"/>
</dbReference>
<evidence type="ECO:0000313" key="7">
    <source>
        <dbReference type="EMBL" id="AEF17738.1"/>
    </source>
</evidence>
<evidence type="ECO:0000313" key="8">
    <source>
        <dbReference type="Proteomes" id="UP000007239"/>
    </source>
</evidence>
<dbReference type="SUPFAM" id="SSF82679">
    <property type="entry name" value="N-utilization substance G protein NusG, N-terminal domain"/>
    <property type="match status" value="1"/>
</dbReference>
<organism evidence="7 8">
    <name type="scientific">Thermoanaerobacterium xylanolyticum (strain ATCC 49914 / DSM 7097 / LX-11)</name>
    <dbReference type="NCBI Taxonomy" id="858215"/>
    <lineage>
        <taxon>Bacteria</taxon>
        <taxon>Bacillati</taxon>
        <taxon>Bacillota</taxon>
        <taxon>Clostridia</taxon>
        <taxon>Thermoanaerobacterales</taxon>
        <taxon>Thermoanaerobacteraceae</taxon>
        <taxon>Thermoanaerobacterium</taxon>
    </lineage>
</organism>
<protein>
    <recommendedName>
        <fullName evidence="4">Transcription termination/antitermination protein NusG</fullName>
    </recommendedName>
</protein>
<dbReference type="NCBIfam" id="NF033641">
    <property type="entry name" value="antiterm_LoaP"/>
    <property type="match status" value="1"/>
</dbReference>
<dbReference type="Gene3D" id="2.30.30.30">
    <property type="match status" value="1"/>
</dbReference>
<keyword evidence="1 4" id="KW-0889">Transcription antitermination</keyword>
<dbReference type="EMBL" id="CP002739">
    <property type="protein sequence ID" value="AEF17738.1"/>
    <property type="molecule type" value="Genomic_DNA"/>
</dbReference>
<evidence type="ECO:0000256" key="4">
    <source>
        <dbReference type="RuleBase" id="RU000538"/>
    </source>
</evidence>
<evidence type="ECO:0000256" key="1">
    <source>
        <dbReference type="ARBA" id="ARBA00022814"/>
    </source>
</evidence>
<comment type="function">
    <text evidence="4">Participates in transcription elongation, termination and antitermination.</text>
</comment>
<dbReference type="GO" id="GO:0031564">
    <property type="term" value="P:transcription antitermination"/>
    <property type="evidence" value="ECO:0007669"/>
    <property type="project" value="UniProtKB-KW"/>
</dbReference>
<dbReference type="PANTHER" id="PTHR30265:SF4">
    <property type="entry name" value="KOW MOTIF FAMILY PROTEIN, EXPRESSED"/>
    <property type="match status" value="1"/>
</dbReference>
<dbReference type="GO" id="GO:0006354">
    <property type="term" value="P:DNA-templated transcription elongation"/>
    <property type="evidence" value="ECO:0007669"/>
    <property type="project" value="InterPro"/>
</dbReference>
<reference evidence="7" key="1">
    <citation type="submission" date="2011-05" db="EMBL/GenBank/DDBJ databases">
        <title>Complete sequence of Thermoanaerobacterium xylanolyticum LX-11.</title>
        <authorList>
            <consortium name="US DOE Joint Genome Institute"/>
            <person name="Lucas S."/>
            <person name="Han J."/>
            <person name="Lapidus A."/>
            <person name="Cheng J.-F."/>
            <person name="Goodwin L."/>
            <person name="Pitluck S."/>
            <person name="Peters L."/>
            <person name="Mikhailova N."/>
            <person name="Lu M."/>
            <person name="Han C."/>
            <person name="Tapia R."/>
            <person name="Land M."/>
            <person name="Hauser L."/>
            <person name="Kyrpides N."/>
            <person name="Ivanova N."/>
            <person name="Pagani I."/>
            <person name="Hemme C."/>
            <person name="Woyke T."/>
        </authorList>
    </citation>
    <scope>NUCLEOTIDE SEQUENCE</scope>
    <source>
        <strain evidence="7">LX-11</strain>
    </source>
</reference>
<dbReference type="Proteomes" id="UP000007239">
    <property type="component" value="Chromosome"/>
</dbReference>
<dbReference type="SMART" id="SM00738">
    <property type="entry name" value="NGN"/>
    <property type="match status" value="1"/>
</dbReference>
<dbReference type="CDD" id="cd08000">
    <property type="entry name" value="NGN"/>
    <property type="match status" value="1"/>
</dbReference>
<dbReference type="Pfam" id="PF02357">
    <property type="entry name" value="NusG"/>
    <property type="match status" value="1"/>
</dbReference>
<dbReference type="InterPro" id="IPR047663">
    <property type="entry name" value="Transcription_antiterm_LoaP"/>
</dbReference>
<dbReference type="STRING" id="858215.Thexy_1710"/>
<dbReference type="InterPro" id="IPR036735">
    <property type="entry name" value="NGN_dom_sf"/>
</dbReference>
<dbReference type="RefSeq" id="WP_013788473.1">
    <property type="nucleotide sequence ID" value="NC_015555.1"/>
</dbReference>
<dbReference type="PRINTS" id="PR00338">
    <property type="entry name" value="NUSGTNSCPFCT"/>
</dbReference>
<proteinExistence type="inferred from homology"/>
<dbReference type="PANTHER" id="PTHR30265">
    <property type="entry name" value="RHO-INTERACTING TRANSCRIPTION TERMINATION FACTOR NUSG"/>
    <property type="match status" value="1"/>
</dbReference>
<dbReference type="InterPro" id="IPR014722">
    <property type="entry name" value="Rib_uL2_dom2"/>
</dbReference>
<evidence type="ECO:0000256" key="3">
    <source>
        <dbReference type="ARBA" id="ARBA00023163"/>
    </source>
</evidence>
<gene>
    <name evidence="7" type="ordered locus">Thexy_1710</name>
</gene>
<dbReference type="SMART" id="SM00739">
    <property type="entry name" value="KOW"/>
    <property type="match status" value="1"/>
</dbReference>
<keyword evidence="2 4" id="KW-0805">Transcription regulation</keyword>
<sequence length="204" mass="23488">MCHVEYIIKTNQKEAAYVEDDEKWYVIYTRTGDELKVKRLIELLFCKLKRKSIRVLIPKRAIIERKGKNRVEKIKSLFPGYVFIKTCMSYELYNDIKRLPRFLKFLKDEAEPAEVREEEIKIILSLVGDSDIVGFSTGIKIGGKVKIIDGPLKGFEGLIEKIDKRKGRVKVRLNVSGNANLVDLGIHIVEELDNGEFNKLSEVS</sequence>
<keyword evidence="4" id="KW-0806">Transcription termination</keyword>
<evidence type="ECO:0000259" key="5">
    <source>
        <dbReference type="SMART" id="SM00738"/>
    </source>
</evidence>
<evidence type="ECO:0000259" key="6">
    <source>
        <dbReference type="SMART" id="SM00739"/>
    </source>
</evidence>
<dbReference type="InterPro" id="IPR005824">
    <property type="entry name" value="KOW"/>
</dbReference>
<dbReference type="AlphaFoldDB" id="F6BI64"/>
<evidence type="ECO:0000256" key="2">
    <source>
        <dbReference type="ARBA" id="ARBA00023015"/>
    </source>
</evidence>
<dbReference type="HOGENOM" id="CLU_067287_2_0_9"/>
<accession>F6BI64</accession>
<comment type="similarity">
    <text evidence="4">Belongs to the NusG family.</text>
</comment>
<keyword evidence="3 4" id="KW-0804">Transcription</keyword>
<feature type="domain" description="KOW" evidence="6">
    <location>
        <begin position="138"/>
        <end position="165"/>
    </location>
</feature>
<dbReference type="Gene3D" id="3.30.70.940">
    <property type="entry name" value="NusG, N-terminal domain"/>
    <property type="match status" value="1"/>
</dbReference>
<dbReference type="KEGG" id="txy:Thexy_1710"/>
<dbReference type="eggNOG" id="COG0250">
    <property type="taxonomic scope" value="Bacteria"/>
</dbReference>